<feature type="compositionally biased region" description="Low complexity" evidence="1">
    <location>
        <begin position="988"/>
        <end position="997"/>
    </location>
</feature>
<dbReference type="PANTHER" id="PTHR19964">
    <property type="entry name" value="MULTIPLE PDZ DOMAIN PROTEIN"/>
    <property type="match status" value="1"/>
</dbReference>
<dbReference type="OrthoDB" id="6022711at2759"/>
<dbReference type="PANTHER" id="PTHR19964:SF95">
    <property type="entry name" value="ARC, ISOFORM A"/>
    <property type="match status" value="1"/>
</dbReference>
<name>B4P7E8_DROYA</name>
<dbReference type="InterPro" id="IPR001478">
    <property type="entry name" value="PDZ"/>
</dbReference>
<feature type="compositionally biased region" description="Basic and acidic residues" evidence="1">
    <location>
        <begin position="1017"/>
        <end position="1026"/>
    </location>
</feature>
<feature type="region of interest" description="Disordered" evidence="1">
    <location>
        <begin position="355"/>
        <end position="462"/>
    </location>
</feature>
<evidence type="ECO:0000313" key="4">
    <source>
        <dbReference type="EMBL" id="KRK00315.1"/>
    </source>
</evidence>
<feature type="region of interest" description="Disordered" evidence="1">
    <location>
        <begin position="615"/>
        <end position="671"/>
    </location>
</feature>
<dbReference type="KEGG" id="dya:Dyak_GE14160"/>
<feature type="region of interest" description="Disordered" evidence="1">
    <location>
        <begin position="1123"/>
        <end position="1159"/>
    </location>
</feature>
<dbReference type="FunFam" id="2.30.42.10:FF:000224">
    <property type="entry name" value="Arc, isoform A"/>
    <property type="match status" value="1"/>
</dbReference>
<feature type="compositionally biased region" description="Low complexity" evidence="1">
    <location>
        <begin position="1180"/>
        <end position="1197"/>
    </location>
</feature>
<feature type="region of interest" description="Disordered" evidence="1">
    <location>
        <begin position="1173"/>
        <end position="1197"/>
    </location>
</feature>
<dbReference type="FunFam" id="2.30.42.10:FF:000318">
    <property type="entry name" value="Arc, isoform A"/>
    <property type="match status" value="1"/>
</dbReference>
<feature type="compositionally biased region" description="Low complexity" evidence="1">
    <location>
        <begin position="1130"/>
        <end position="1159"/>
    </location>
</feature>
<dbReference type="PROSITE" id="PS50106">
    <property type="entry name" value="PDZ"/>
    <property type="match status" value="2"/>
</dbReference>
<feature type="compositionally biased region" description="Polar residues" evidence="1">
    <location>
        <begin position="437"/>
        <end position="457"/>
    </location>
</feature>
<feature type="domain" description="PDZ" evidence="2">
    <location>
        <begin position="1242"/>
        <end position="1316"/>
    </location>
</feature>
<dbReference type="CDD" id="cd06759">
    <property type="entry name" value="PDZ3_PDZD2-PDZ1_hPro-IL-16-like"/>
    <property type="match status" value="1"/>
</dbReference>
<reference evidence="3 5" key="3">
    <citation type="journal article" date="2007" name="PLoS Biol.">
        <title>Principles of genome evolution in the Drosophila melanogaster species group.</title>
        <authorList>
            <person name="Ranz J.M."/>
            <person name="Maurin D."/>
            <person name="Chan Y.S."/>
            <person name="von Grotthuss M."/>
            <person name="Hillier L.W."/>
            <person name="Roote J."/>
            <person name="Ashburner M."/>
            <person name="Bergman C.M."/>
        </authorList>
    </citation>
    <scope>NUCLEOTIDE SEQUENCE [LARGE SCALE GENOMIC DNA]</scope>
    <source>
        <strain evidence="3">Tai18E2</strain>
        <strain evidence="5">Tai18E2 / Tucson 14021-0261.01</strain>
    </source>
</reference>
<feature type="region of interest" description="Disordered" evidence="1">
    <location>
        <begin position="1"/>
        <end position="62"/>
    </location>
</feature>
<dbReference type="InterPro" id="IPR051342">
    <property type="entry name" value="PDZ_scaffold"/>
</dbReference>
<dbReference type="Proteomes" id="UP000002282">
    <property type="component" value="Chromosome 2R"/>
</dbReference>
<feature type="compositionally biased region" description="Polar residues" evidence="1">
    <location>
        <begin position="248"/>
        <end position="259"/>
    </location>
</feature>
<dbReference type="GO" id="GO:0048749">
    <property type="term" value="P:compound eye development"/>
    <property type="evidence" value="ECO:0007669"/>
    <property type="project" value="EnsemblMetazoa"/>
</dbReference>
<proteinExistence type="predicted"/>
<dbReference type="GO" id="GO:0016324">
    <property type="term" value="C:apical plasma membrane"/>
    <property type="evidence" value="ECO:0007669"/>
    <property type="project" value="EnsemblMetazoa"/>
</dbReference>
<evidence type="ECO:0000256" key="1">
    <source>
        <dbReference type="SAM" id="MobiDB-lite"/>
    </source>
</evidence>
<feature type="compositionally biased region" description="Low complexity" evidence="1">
    <location>
        <begin position="382"/>
        <end position="413"/>
    </location>
</feature>
<dbReference type="GO" id="GO:0005912">
    <property type="term" value="C:adherens junction"/>
    <property type="evidence" value="ECO:0007669"/>
    <property type="project" value="EnsemblMetazoa"/>
</dbReference>
<feature type="compositionally biased region" description="Low complexity" evidence="1">
    <location>
        <begin position="907"/>
        <end position="922"/>
    </location>
</feature>
<keyword evidence="5" id="KW-1185">Reference proteome</keyword>
<dbReference type="OMA" id="IDGLRWH"/>
<feature type="compositionally biased region" description="Low complexity" evidence="1">
    <location>
        <begin position="564"/>
        <end position="579"/>
    </location>
</feature>
<reference evidence="3" key="4">
    <citation type="submission" date="2015-11" db="EMBL/GenBank/DDBJ databases">
        <authorList>
            <consortium name="FlyBase"/>
        </authorList>
    </citation>
    <scope>NUCLEOTIDE SEQUENCE</scope>
    <source>
        <strain evidence="3">Tai18E2</strain>
    </source>
</reference>
<sequence>MRLFKARKSTDTYSTLAAQQQHQQQQHQHQAADSSNISHSGNSSNSSSSNKTHTPATCSNRLNKSIVSSTSISSSLPDLHDKSPVMILSCTTLASNGATATTAVTATAAGTAATSASSLQQQQQQQHLQHQQQPLRTATPTCLLSGRQTPSAISVMSLQEATSLHRQQQQHQPPTIYVPVATKLGSNVNTGNSSATLLLSYGSSSSIANLQQQQQQHAAQYQQYVAQRLHAASSSCLYEKGAGAGAGPSSNKSSRSLTPNGHLPDYKLVTAMPVVVLDDEHKSNSLPPSEASRNSNISSCNNSSNMNGSSNSNSNSLDVSNSNSHSGSSTSLASTTRNVFTWGKRMSRKLDLLKRSDSPAAAHKSHSDLRSLFHSPTHHKSVSGGSSGPSSAKASPSPTGGHQSSSGSTTSTLKKCKSGPIETIKQRHQQQQQQHQSVQDVGTGQSQSAQSTPTHQFQAAARPQKALKNFFHRIGSTGMLNHRSHNLLKASEAAQQATPAATTLYRSSSTSQLSSSSYVKCDDPTEGLNLQREQREQRLPRIASLKSSSCDDIAKVSSCLTASTSSGSAAGSLGSPPSGGAAGGGGTATSAQHDPSRRGAFPYAFLRSRLSVLPEENHGNVPGHLKQQIQRQREQHQQHQRDLLQQEQTSSPLPQRRSPEQAMLNNVSRNDSITSKDWEPLYQRLSSCLSSNESGYDSDGGATGARLGNNLSISGGDTESIASGTLKRNSLISLSSSEGVGMGMGLSLGMGAPSTRNSSICSAPVSLGGYNYDYETETIRRRFRQLKLERKCQEDYIGIVLSPKTVMTNSNEQQYRYLIVELEPYGMAQKDGRLRLGDEIVNVNGKHLRGIQSFAEVQRLLSSFVDNCIDLVIAHDEVTTVTDFYTKIRIDGMSTQRHRLSYVQRTQSTDSLSSMQSLQLQQERMQGHNTEQEQEAQGEDQCDARSMASVSTMPTPMPLMQHRRSSTPRHSLDVGGPEHELLRRRARSSSGQRSLALTPTPLFASGSSSCSSSPNHRLLDNEKDPANDTDSYTPVYANRAASVCVASSLADDEKWQLLARKRCSEGSALSTTPNPQQFGQRTHYARNSINLANSHYRSLRFAHSRLSSSRLSLFMQAPPNSLTVGEGVANTPSSTATTTTTDLTNQQQQQPNQQQTHQSLYIKHSPKSVSLFSPNPYVNASSSPASASTSAGAGSSLAPPAAALMHHRPSLPVAKLTIRDEEMAEVIRASMSEGSGRCTPKTITFFKGPGLKSLGFSIVGGRDSPKGNMGIFVKTVFPSGQAADDGTLQAGDEIVEINGNSVQGMSHAETIGLFKNVREGTIVLKILRRKLQKAKSMGC</sequence>
<dbReference type="HOGENOM" id="CLU_258574_0_0_1"/>
<dbReference type="SMR" id="B4P7E8"/>
<dbReference type="EMBL" id="CM000158">
    <property type="protein sequence ID" value="KRK00315.1"/>
    <property type="molecule type" value="Genomic_DNA"/>
</dbReference>
<feature type="compositionally biased region" description="Low complexity" evidence="1">
    <location>
        <begin position="17"/>
        <end position="50"/>
    </location>
</feature>
<dbReference type="Pfam" id="PF00595">
    <property type="entry name" value="PDZ"/>
    <property type="match status" value="2"/>
</dbReference>
<dbReference type="SMART" id="SM00228">
    <property type="entry name" value="PDZ"/>
    <property type="match status" value="2"/>
</dbReference>
<dbReference type="SUPFAM" id="SSF50156">
    <property type="entry name" value="PDZ domain-like"/>
    <property type="match status" value="2"/>
</dbReference>
<evidence type="ECO:0000313" key="5">
    <source>
        <dbReference type="Proteomes" id="UP000002282"/>
    </source>
</evidence>
<feature type="compositionally biased region" description="Acidic residues" evidence="1">
    <location>
        <begin position="932"/>
        <end position="941"/>
    </location>
</feature>
<feature type="compositionally biased region" description="Basic and acidic residues" evidence="1">
    <location>
        <begin position="970"/>
        <end position="983"/>
    </location>
</feature>
<feature type="region of interest" description="Disordered" evidence="1">
    <location>
        <begin position="241"/>
        <end position="264"/>
    </location>
</feature>
<organism evidence="3 5">
    <name type="scientific">Drosophila yakuba</name>
    <name type="common">Fruit fly</name>
    <dbReference type="NCBI Taxonomy" id="7245"/>
    <lineage>
        <taxon>Eukaryota</taxon>
        <taxon>Metazoa</taxon>
        <taxon>Ecdysozoa</taxon>
        <taxon>Arthropoda</taxon>
        <taxon>Hexapoda</taxon>
        <taxon>Insecta</taxon>
        <taxon>Pterygota</taxon>
        <taxon>Neoptera</taxon>
        <taxon>Endopterygota</taxon>
        <taxon>Diptera</taxon>
        <taxon>Brachycera</taxon>
        <taxon>Muscomorpha</taxon>
        <taxon>Ephydroidea</taxon>
        <taxon>Drosophilidae</taxon>
        <taxon>Drosophila</taxon>
        <taxon>Sophophora</taxon>
    </lineage>
</organism>
<feature type="region of interest" description="Disordered" evidence="1">
    <location>
        <begin position="564"/>
        <end position="597"/>
    </location>
</feature>
<protein>
    <submittedName>
        <fullName evidence="3">Uncharacterized protein, isoform A</fullName>
    </submittedName>
    <submittedName>
        <fullName evidence="4">Uncharacterized protein, isoform B</fullName>
    </submittedName>
</protein>
<gene>
    <name evidence="3" type="primary">Dyak\GE14160</name>
    <name evidence="3" type="ORF">Dyak_GE14160</name>
</gene>
<reference evidence="3 5" key="2">
    <citation type="journal article" date="2007" name="Nature">
        <title>Evolution of genes and genomes on the Drosophila phylogeny.</title>
        <authorList>
            <consortium name="Drosophila 12 Genomes Consortium"/>
            <person name="Clark A.G."/>
            <person name="Eisen M.B."/>
            <person name="Smith D.R."/>
            <person name="Bergman C.M."/>
            <person name="Oliver B."/>
            <person name="Markow T.A."/>
            <person name="Kaufman T.C."/>
            <person name="Kellis M."/>
            <person name="Gelbart W."/>
            <person name="Iyer V.N."/>
            <person name="Pollard D.A."/>
            <person name="Sackton T.B."/>
            <person name="Larracuente A.M."/>
            <person name="Singh N.D."/>
            <person name="Abad J.P."/>
            <person name="Abt D.N."/>
            <person name="Adryan B."/>
            <person name="Aguade M."/>
            <person name="Akashi H."/>
            <person name="Anderson W.W."/>
            <person name="Aquadro C.F."/>
            <person name="Ardell D.H."/>
            <person name="Arguello R."/>
            <person name="Artieri C.G."/>
            <person name="Barbash D.A."/>
            <person name="Barker D."/>
            <person name="Barsanti P."/>
            <person name="Batterham P."/>
            <person name="Batzoglou S."/>
            <person name="Begun D."/>
            <person name="Bhutkar A."/>
            <person name="Blanco E."/>
            <person name="Bosak S.A."/>
            <person name="Bradley R.K."/>
            <person name="Brand A.D."/>
            <person name="Brent M.R."/>
            <person name="Brooks A.N."/>
            <person name="Brown R.H."/>
            <person name="Butlin R.K."/>
            <person name="Caggese C."/>
            <person name="Calvi B.R."/>
            <person name="Bernardo de Carvalho A."/>
            <person name="Caspi A."/>
            <person name="Castrezana S."/>
            <person name="Celniker S.E."/>
            <person name="Chang J.L."/>
            <person name="Chapple C."/>
            <person name="Chatterji S."/>
            <person name="Chinwalla A."/>
            <person name="Civetta A."/>
            <person name="Clifton S.W."/>
            <person name="Comeron J.M."/>
            <person name="Costello J.C."/>
            <person name="Coyne J.A."/>
            <person name="Daub J."/>
            <person name="David R.G."/>
            <person name="Delcher A.L."/>
            <person name="Delehaunty K."/>
            <person name="Do C.B."/>
            <person name="Ebling H."/>
            <person name="Edwards K."/>
            <person name="Eickbush T."/>
            <person name="Evans J.D."/>
            <person name="Filipski A."/>
            <person name="Findeiss S."/>
            <person name="Freyhult E."/>
            <person name="Fulton L."/>
            <person name="Fulton R."/>
            <person name="Garcia A.C."/>
            <person name="Gardiner A."/>
            <person name="Garfield D.A."/>
            <person name="Garvin B.E."/>
            <person name="Gibson G."/>
            <person name="Gilbert D."/>
            <person name="Gnerre S."/>
            <person name="Godfrey J."/>
            <person name="Good R."/>
            <person name="Gotea V."/>
            <person name="Gravely B."/>
            <person name="Greenberg A.J."/>
            <person name="Griffiths-Jones S."/>
            <person name="Gross S."/>
            <person name="Guigo R."/>
            <person name="Gustafson E.A."/>
            <person name="Haerty W."/>
            <person name="Hahn M.W."/>
            <person name="Halligan D.L."/>
            <person name="Halpern A.L."/>
            <person name="Halter G.M."/>
            <person name="Han M.V."/>
            <person name="Heger A."/>
            <person name="Hillier L."/>
            <person name="Hinrichs A.S."/>
            <person name="Holmes I."/>
            <person name="Hoskins R.A."/>
            <person name="Hubisz M.J."/>
            <person name="Hultmark D."/>
            <person name="Huntley M.A."/>
            <person name="Jaffe D.B."/>
            <person name="Jagadeeshan S."/>
            <person name="Jeck W.R."/>
            <person name="Johnson J."/>
            <person name="Jones C.D."/>
            <person name="Jordan W.C."/>
            <person name="Karpen G.H."/>
            <person name="Kataoka E."/>
            <person name="Keightley P.D."/>
            <person name="Kheradpour P."/>
            <person name="Kirkness E.F."/>
            <person name="Koerich L.B."/>
            <person name="Kristiansen K."/>
            <person name="Kudrna D."/>
            <person name="Kulathinal R.J."/>
            <person name="Kumar S."/>
            <person name="Kwok R."/>
            <person name="Lander E."/>
            <person name="Langley C.H."/>
            <person name="Lapoint R."/>
            <person name="Lazzaro B.P."/>
            <person name="Lee S.J."/>
            <person name="Levesque L."/>
            <person name="Li R."/>
            <person name="Lin C.F."/>
            <person name="Lin M.F."/>
            <person name="Lindblad-Toh K."/>
            <person name="Llopart A."/>
            <person name="Long M."/>
            <person name="Low L."/>
            <person name="Lozovsky E."/>
            <person name="Lu J."/>
            <person name="Luo M."/>
            <person name="Machado C.A."/>
            <person name="Makalowski W."/>
            <person name="Marzo M."/>
            <person name="Matsuda M."/>
            <person name="Matzkin L."/>
            <person name="McAllister B."/>
            <person name="McBride C.S."/>
            <person name="McKernan B."/>
            <person name="McKernan K."/>
            <person name="Mendez-Lago M."/>
            <person name="Minx P."/>
            <person name="Mollenhauer M.U."/>
            <person name="Montooth K."/>
            <person name="Mount S.M."/>
            <person name="Mu X."/>
            <person name="Myers E."/>
            <person name="Negre B."/>
            <person name="Newfeld S."/>
            <person name="Nielsen R."/>
            <person name="Noor M.A."/>
            <person name="O'Grady P."/>
            <person name="Pachter L."/>
            <person name="Papaceit M."/>
            <person name="Parisi M.J."/>
            <person name="Parisi M."/>
            <person name="Parts L."/>
            <person name="Pedersen J.S."/>
            <person name="Pesole G."/>
            <person name="Phillippy A.M."/>
            <person name="Ponting C.P."/>
            <person name="Pop M."/>
            <person name="Porcelli D."/>
            <person name="Powell J.R."/>
            <person name="Prohaska S."/>
            <person name="Pruitt K."/>
            <person name="Puig M."/>
            <person name="Quesneville H."/>
            <person name="Ram K.R."/>
            <person name="Rand D."/>
            <person name="Rasmussen M.D."/>
            <person name="Reed L.K."/>
            <person name="Reenan R."/>
            <person name="Reily A."/>
            <person name="Remington K.A."/>
            <person name="Rieger T.T."/>
            <person name="Ritchie M.G."/>
            <person name="Robin C."/>
            <person name="Rogers Y.H."/>
            <person name="Rohde C."/>
            <person name="Rozas J."/>
            <person name="Rubenfield M.J."/>
            <person name="Ruiz A."/>
            <person name="Russo S."/>
            <person name="Salzberg S.L."/>
            <person name="Sanchez-Gracia A."/>
            <person name="Saranga D.J."/>
            <person name="Sato H."/>
            <person name="Schaeffer S.W."/>
            <person name="Schatz M.C."/>
            <person name="Schlenke T."/>
            <person name="Schwartz R."/>
            <person name="Segarra C."/>
            <person name="Singh R.S."/>
            <person name="Sirot L."/>
            <person name="Sirota M."/>
            <person name="Sisneros N.B."/>
            <person name="Smith C.D."/>
            <person name="Smith T.F."/>
            <person name="Spieth J."/>
            <person name="Stage D.E."/>
            <person name="Stark A."/>
            <person name="Stephan W."/>
            <person name="Strausberg R.L."/>
            <person name="Strempel S."/>
            <person name="Sturgill D."/>
            <person name="Sutton G."/>
            <person name="Sutton G.G."/>
            <person name="Tao W."/>
            <person name="Teichmann S."/>
            <person name="Tobari Y.N."/>
            <person name="Tomimura Y."/>
            <person name="Tsolas J.M."/>
            <person name="Valente V.L."/>
            <person name="Venter E."/>
            <person name="Venter J.C."/>
            <person name="Vicario S."/>
            <person name="Vieira F.G."/>
            <person name="Vilella A.J."/>
            <person name="Villasante A."/>
            <person name="Walenz B."/>
            <person name="Wang J."/>
            <person name="Wasserman M."/>
            <person name="Watts T."/>
            <person name="Wilson D."/>
            <person name="Wilson R.K."/>
            <person name="Wing R.A."/>
            <person name="Wolfner M.F."/>
            <person name="Wong A."/>
            <person name="Wong G.K."/>
            <person name="Wu C.I."/>
            <person name="Wu G."/>
            <person name="Yamamoto D."/>
            <person name="Yang H.P."/>
            <person name="Yang S.P."/>
            <person name="Yorke J.A."/>
            <person name="Yoshida K."/>
            <person name="Zdobnov E."/>
            <person name="Zhang P."/>
            <person name="Zhang Y."/>
            <person name="Zimin A.V."/>
            <person name="Baldwin J."/>
            <person name="Abdouelleil A."/>
            <person name="Abdulkadir J."/>
            <person name="Abebe A."/>
            <person name="Abera B."/>
            <person name="Abreu J."/>
            <person name="Acer S.C."/>
            <person name="Aftuck L."/>
            <person name="Alexander A."/>
            <person name="An P."/>
            <person name="Anderson E."/>
            <person name="Anderson S."/>
            <person name="Arachi H."/>
            <person name="Azer M."/>
            <person name="Bachantsang P."/>
            <person name="Barry A."/>
            <person name="Bayul T."/>
            <person name="Berlin A."/>
            <person name="Bessette D."/>
            <person name="Bloom T."/>
            <person name="Blye J."/>
            <person name="Boguslavskiy L."/>
            <person name="Bonnet C."/>
            <person name="Boukhgalter B."/>
            <person name="Bourzgui I."/>
            <person name="Brown A."/>
            <person name="Cahill P."/>
            <person name="Channer S."/>
            <person name="Cheshatsang Y."/>
            <person name="Chuda L."/>
            <person name="Citroen M."/>
            <person name="Collymore A."/>
            <person name="Cooke P."/>
            <person name="Costello M."/>
            <person name="D'Aco K."/>
            <person name="Daza R."/>
            <person name="De Haan G."/>
            <person name="DeGray S."/>
            <person name="DeMaso C."/>
            <person name="Dhargay N."/>
            <person name="Dooley K."/>
            <person name="Dooley E."/>
            <person name="Doricent M."/>
            <person name="Dorje P."/>
            <person name="Dorjee K."/>
            <person name="Dupes A."/>
            <person name="Elong R."/>
            <person name="Falk J."/>
            <person name="Farina A."/>
            <person name="Faro S."/>
            <person name="Ferguson D."/>
            <person name="Fisher S."/>
            <person name="Foley C.D."/>
            <person name="Franke A."/>
            <person name="Friedrich D."/>
            <person name="Gadbois L."/>
            <person name="Gearin G."/>
            <person name="Gearin C.R."/>
            <person name="Giannoukos G."/>
            <person name="Goode T."/>
            <person name="Graham J."/>
            <person name="Grandbois E."/>
            <person name="Grewal S."/>
            <person name="Gyaltsen K."/>
            <person name="Hafez N."/>
            <person name="Hagos B."/>
            <person name="Hall J."/>
            <person name="Henson C."/>
            <person name="Hollinger A."/>
            <person name="Honan T."/>
            <person name="Huard M.D."/>
            <person name="Hughes L."/>
            <person name="Hurhula B."/>
            <person name="Husby M.E."/>
            <person name="Kamat A."/>
            <person name="Kanga B."/>
            <person name="Kashin S."/>
            <person name="Khazanovich D."/>
            <person name="Kisner P."/>
            <person name="Lance K."/>
            <person name="Lara M."/>
            <person name="Lee W."/>
            <person name="Lennon N."/>
            <person name="Letendre F."/>
            <person name="LeVine R."/>
            <person name="Lipovsky A."/>
            <person name="Liu X."/>
            <person name="Liu J."/>
            <person name="Liu S."/>
            <person name="Lokyitsang T."/>
            <person name="Lokyitsang Y."/>
            <person name="Lubonja R."/>
            <person name="Lui A."/>
            <person name="MacDonald P."/>
            <person name="Magnisalis V."/>
            <person name="Maru K."/>
            <person name="Matthews C."/>
            <person name="McCusker W."/>
            <person name="McDonough S."/>
            <person name="Mehta T."/>
            <person name="Meldrim J."/>
            <person name="Meneus L."/>
            <person name="Mihai O."/>
            <person name="Mihalev A."/>
            <person name="Mihova T."/>
            <person name="Mittelman R."/>
            <person name="Mlenga V."/>
            <person name="Montmayeur A."/>
            <person name="Mulrain L."/>
            <person name="Navidi A."/>
            <person name="Naylor J."/>
            <person name="Negash T."/>
            <person name="Nguyen T."/>
            <person name="Nguyen N."/>
            <person name="Nicol R."/>
            <person name="Norbu C."/>
            <person name="Norbu N."/>
            <person name="Novod N."/>
            <person name="O'Neill B."/>
            <person name="Osman S."/>
            <person name="Markiewicz E."/>
            <person name="Oyono O.L."/>
            <person name="Patti C."/>
            <person name="Phunkhang P."/>
            <person name="Pierre F."/>
            <person name="Priest M."/>
            <person name="Raghuraman S."/>
            <person name="Rege F."/>
            <person name="Reyes R."/>
            <person name="Rise C."/>
            <person name="Rogov P."/>
            <person name="Ross K."/>
            <person name="Ryan E."/>
            <person name="Settipalli S."/>
            <person name="Shea T."/>
            <person name="Sherpa N."/>
            <person name="Shi L."/>
            <person name="Shih D."/>
            <person name="Sparrow T."/>
            <person name="Spaulding J."/>
            <person name="Stalker J."/>
            <person name="Stange-Thomann N."/>
            <person name="Stavropoulos S."/>
            <person name="Stone C."/>
            <person name="Strader C."/>
            <person name="Tesfaye S."/>
            <person name="Thomson T."/>
            <person name="Thoulutsang Y."/>
            <person name="Thoulutsang D."/>
            <person name="Topham K."/>
            <person name="Topping I."/>
            <person name="Tsamla T."/>
            <person name="Vassiliev H."/>
            <person name="Vo A."/>
            <person name="Wangchuk T."/>
            <person name="Wangdi T."/>
            <person name="Weiand M."/>
            <person name="Wilkinson J."/>
            <person name="Wilson A."/>
            <person name="Yadav S."/>
            <person name="Young G."/>
            <person name="Yu Q."/>
            <person name="Zembek L."/>
            <person name="Zhong D."/>
            <person name="Zimmer A."/>
            <person name="Zwirko Z."/>
            <person name="Jaffe D.B."/>
            <person name="Alvarez P."/>
            <person name="Brockman W."/>
            <person name="Butler J."/>
            <person name="Chin C."/>
            <person name="Gnerre S."/>
            <person name="Grabherr M."/>
            <person name="Kleber M."/>
            <person name="Mauceli E."/>
            <person name="MacCallum I."/>
        </authorList>
    </citation>
    <scope>NUCLEOTIDE SEQUENCE [LARGE SCALE GENOMIC DNA]</scope>
    <source>
        <strain evidence="3">Tai18E2</strain>
        <strain evidence="5">Tai18E2 / Tucson 14021-0261.01</strain>
    </source>
</reference>
<evidence type="ECO:0000259" key="2">
    <source>
        <dbReference type="PROSITE" id="PS50106"/>
    </source>
</evidence>
<feature type="region of interest" description="Disordered" evidence="1">
    <location>
        <begin position="906"/>
        <end position="1032"/>
    </location>
</feature>
<feature type="compositionally biased region" description="Polar residues" evidence="1">
    <location>
        <begin position="51"/>
        <end position="62"/>
    </location>
</feature>
<evidence type="ECO:0000313" key="3">
    <source>
        <dbReference type="EMBL" id="EDW92093.1"/>
    </source>
</evidence>
<dbReference type="InterPro" id="IPR036034">
    <property type="entry name" value="PDZ_sf"/>
</dbReference>
<feature type="compositionally biased region" description="Low complexity" evidence="1">
    <location>
        <begin position="292"/>
        <end position="334"/>
    </location>
</feature>
<feature type="compositionally biased region" description="Basic and acidic residues" evidence="1">
    <location>
        <begin position="631"/>
        <end position="644"/>
    </location>
</feature>
<feature type="region of interest" description="Disordered" evidence="1">
    <location>
        <begin position="281"/>
        <end position="334"/>
    </location>
</feature>
<dbReference type="Gene3D" id="2.30.42.10">
    <property type="match status" value="2"/>
</dbReference>
<dbReference type="eggNOG" id="KOG3528">
    <property type="taxonomic scope" value="Eukaryota"/>
</dbReference>
<dbReference type="EMBL" id="CM000158">
    <property type="protein sequence ID" value="EDW92093.1"/>
    <property type="molecule type" value="Genomic_DNA"/>
</dbReference>
<accession>B4P7E8</accession>
<feature type="domain" description="PDZ" evidence="2">
    <location>
        <begin position="785"/>
        <end position="851"/>
    </location>
</feature>
<reference evidence="3" key="1">
    <citation type="submission" date="2006-01" db="EMBL/GenBank/DDBJ databases">
        <title>The Genome of Drosophila yakuba.</title>
        <authorList>
            <consortium name="The Drosophila yakuba Sequencing Consortium"/>
        </authorList>
    </citation>
    <scope>NUCLEOTIDE SEQUENCE</scope>
    <source>
        <strain evidence="3">Tai18E2</strain>
    </source>
</reference>